<organism evidence="5 6">
    <name type="scientific">Carex littledalei</name>
    <dbReference type="NCBI Taxonomy" id="544730"/>
    <lineage>
        <taxon>Eukaryota</taxon>
        <taxon>Viridiplantae</taxon>
        <taxon>Streptophyta</taxon>
        <taxon>Embryophyta</taxon>
        <taxon>Tracheophyta</taxon>
        <taxon>Spermatophyta</taxon>
        <taxon>Magnoliopsida</taxon>
        <taxon>Liliopsida</taxon>
        <taxon>Poales</taxon>
        <taxon>Cyperaceae</taxon>
        <taxon>Cyperoideae</taxon>
        <taxon>Cariceae</taxon>
        <taxon>Carex</taxon>
        <taxon>Carex subgen. Euthyceras</taxon>
    </lineage>
</organism>
<evidence type="ECO:0000313" key="6">
    <source>
        <dbReference type="Proteomes" id="UP000623129"/>
    </source>
</evidence>
<dbReference type="SMART" id="SM00293">
    <property type="entry name" value="PWWP"/>
    <property type="match status" value="1"/>
</dbReference>
<feature type="compositionally biased region" description="Polar residues" evidence="2">
    <location>
        <begin position="1234"/>
        <end position="1256"/>
    </location>
</feature>
<evidence type="ECO:0000313" key="5">
    <source>
        <dbReference type="EMBL" id="KAF3326161.1"/>
    </source>
</evidence>
<dbReference type="SMART" id="SM00582">
    <property type="entry name" value="RPR"/>
    <property type="match status" value="1"/>
</dbReference>
<comment type="caution">
    <text evidence="5">The sequence shown here is derived from an EMBL/GenBank/DDBJ whole genome shotgun (WGS) entry which is preliminary data.</text>
</comment>
<dbReference type="EMBL" id="SWLB01000019">
    <property type="protein sequence ID" value="KAF3326161.1"/>
    <property type="molecule type" value="Genomic_DNA"/>
</dbReference>
<gene>
    <name evidence="5" type="ORF">FCM35_KLT09241</name>
</gene>
<feature type="compositionally biased region" description="Pro residues" evidence="2">
    <location>
        <begin position="1259"/>
        <end position="1268"/>
    </location>
</feature>
<feature type="compositionally biased region" description="Pro residues" evidence="2">
    <location>
        <begin position="1147"/>
        <end position="1169"/>
    </location>
</feature>
<keyword evidence="1" id="KW-0507">mRNA processing</keyword>
<dbReference type="Gene3D" id="2.30.30.140">
    <property type="match status" value="1"/>
</dbReference>
<dbReference type="InterPro" id="IPR008942">
    <property type="entry name" value="ENTH_VHS"/>
</dbReference>
<sequence length="1415" mass="153850">MAPSRKKKGSAAAAAAAAAQWKVGDLVLAKMKGFPAWPAMISEPEKWGLGSVRKKLLVYFYGTKQIAFCNYADLEAFTEEKKRTLLSKRQGKGADFVRAVEEIVSIYEDLKKQNERVPEADVQNLSAEISGSETLDQKQNISYVDISSAVPDQPQCIVNSESNEPMEKASSILDDLRQAPFLTSITTKKRNREPQLQSPNSNKRTRLQQNPNSSRSIEDDPTYSKLNCTISDPPKTEVSEAGSGTSSGVGTGVCDLPPTMVCFKRKRRPNRKRASTGLECSDKENNKGFLDSVRSTSPLAKEKNESTEVLSDSPDSRNNEVNKSDGDEHLPLVKRARVRMERSLVEESRPSPNPKSNGDLDFFTVKTNGYVEAALPPSKRLHRALEAMSANVAETREDQTETTGLINSRPNGHTQLLESSKLPPPVSPAAQLGTIVSSICDKSVKVEVGLPVSEPRAKNVPECSVHLPGPSTVLEQEPVAGSGQMSTPLENTNEGETLLKFKYSLGENKDGHMEPSVNDACHTSSLVNDKRVVAKLVMDNGPSGSSGIDNKRDLAESVNDVGAVSPSFSDIKTDPISEVPVSVFSMKNSITDTKKGAPAQPAEVGLLSNPVNDTKGDVSLPLAPTMGSIRASDNDTKKEIFKFADSGTPSIDGANRGVGELALNLGHVSSSDNDAQKLVIGELTPNVTPCLIDESKSDFTAEAPMNISPMSNLVSDIKRDVIAEPSATGLLSTESLEISQVVERHVSPALMSQESIPKAHPREKCISPETTPMKDLIAAAQAKRLLSRYMSLSENHLDSRNFIDSPIDSCDGSSVGQSSPLNPAMRQTEGRAHGSGARSHAEAHAARKAFEAFLCTLTRTKDSIGRATRLAMECAKYGNAGEVMDIILENVEKESNLHKRIDFFFLVDSITQWSRSQKGGPGDVYPSLVQSVFPRLMSLVAPPGVSAWENRKQCLKVLKLWLDRKTLPEYLIRQHIRELESHNEASFSTASIRRVLTRTERAINDPLREMEGMLDEYGSNTSFQLPPEFRTTLLEIEEGEGTSSDEEKEFEAVTPERGPHAISPHTDFTQMATLNSNEKHAQSHVHTLVLAEVDGELEMEDVAPLPCDPAEPLVVSGADSLVNGAEAQVEGSQEADFAPPLPEDRPPSPPPLPSSPPPPPLLPPPPPLPSLQNSQSQTTTPVVDHTTNANPAVSKPVQFYNPAYRSHHPTQLPPPPPPPPPAHGNNYPAPNHPMNNNFRQPVSQPQLHNNNSNNGYHMQPPPPPPPPTQNRYGYPHPEGGQHQPWTAPSRPSYPDNRYPPYSDVRDNRGAPYGDGRGFRAPMQSAEASTGHYGPAPSDRAPGPCAGWSMPSRVPPYPLPPARPTVEAPVSRVSGGPAQEAGGLVLRFCILYSIEIMSVRCLTREVWKWKCVLRGL</sequence>
<feature type="compositionally biased region" description="Low complexity" evidence="2">
    <location>
        <begin position="1223"/>
        <end position="1233"/>
    </location>
</feature>
<protein>
    <submittedName>
        <fullName evidence="5">HUA2-like protein 3 isoform X1</fullName>
    </submittedName>
</protein>
<dbReference type="InterPro" id="IPR006569">
    <property type="entry name" value="CID_dom"/>
</dbReference>
<dbReference type="PANTHER" id="PTHR12550">
    <property type="entry name" value="HEPATOMA-DERIVED GROWTH FACTOR-RELATED"/>
    <property type="match status" value="1"/>
</dbReference>
<evidence type="ECO:0000259" key="3">
    <source>
        <dbReference type="PROSITE" id="PS50812"/>
    </source>
</evidence>
<reference evidence="5" key="1">
    <citation type="submission" date="2020-01" db="EMBL/GenBank/DDBJ databases">
        <title>Genome sequence of Kobresia littledalei, the first chromosome-level genome in the family Cyperaceae.</title>
        <authorList>
            <person name="Qu G."/>
        </authorList>
    </citation>
    <scope>NUCLEOTIDE SEQUENCE</scope>
    <source>
        <strain evidence="5">C.B.Clarke</strain>
        <tissue evidence="5">Leaf</tissue>
    </source>
</reference>
<feature type="domain" description="CID" evidence="4">
    <location>
        <begin position="842"/>
        <end position="983"/>
    </location>
</feature>
<feature type="region of interest" description="Disordered" evidence="2">
    <location>
        <begin position="184"/>
        <end position="333"/>
    </location>
</feature>
<keyword evidence="6" id="KW-1185">Reference proteome</keyword>
<dbReference type="Pfam" id="PF00855">
    <property type="entry name" value="PWWP"/>
    <property type="match status" value="1"/>
</dbReference>
<feature type="compositionally biased region" description="Polar residues" evidence="2">
    <location>
        <begin position="1172"/>
        <end position="1191"/>
    </location>
</feature>
<name>A0A833QQI9_9POAL</name>
<evidence type="ECO:0000256" key="2">
    <source>
        <dbReference type="SAM" id="MobiDB-lite"/>
    </source>
</evidence>
<dbReference type="PROSITE" id="PS50812">
    <property type="entry name" value="PWWP"/>
    <property type="match status" value="1"/>
</dbReference>
<dbReference type="PROSITE" id="PS51391">
    <property type="entry name" value="CID"/>
    <property type="match status" value="1"/>
</dbReference>
<dbReference type="InterPro" id="IPR000313">
    <property type="entry name" value="PWWP_dom"/>
</dbReference>
<feature type="compositionally biased region" description="Polar residues" evidence="2">
    <location>
        <begin position="811"/>
        <end position="821"/>
    </location>
</feature>
<dbReference type="GO" id="GO:0006397">
    <property type="term" value="P:mRNA processing"/>
    <property type="evidence" value="ECO:0007669"/>
    <property type="project" value="UniProtKB-KW"/>
</dbReference>
<feature type="compositionally biased region" description="Acidic residues" evidence="2">
    <location>
        <begin position="1038"/>
        <end position="1049"/>
    </location>
</feature>
<feature type="compositionally biased region" description="Basic and acidic residues" evidence="2">
    <location>
        <begin position="314"/>
        <end position="331"/>
    </location>
</feature>
<feature type="compositionally biased region" description="Pro residues" evidence="2">
    <location>
        <begin position="1211"/>
        <end position="1222"/>
    </location>
</feature>
<feature type="compositionally biased region" description="Polar residues" evidence="2">
    <location>
        <begin position="194"/>
        <end position="215"/>
    </location>
</feature>
<dbReference type="OrthoDB" id="62853at2759"/>
<accession>A0A833QQI9</accession>
<dbReference type="GO" id="GO:0005634">
    <property type="term" value="C:nucleus"/>
    <property type="evidence" value="ECO:0007669"/>
    <property type="project" value="UniProtKB-ARBA"/>
</dbReference>
<feature type="domain" description="PWWP" evidence="3">
    <location>
        <begin position="23"/>
        <end position="80"/>
    </location>
</feature>
<proteinExistence type="predicted"/>
<dbReference type="Proteomes" id="UP000623129">
    <property type="component" value="Unassembled WGS sequence"/>
</dbReference>
<dbReference type="SUPFAM" id="SSF63748">
    <property type="entry name" value="Tudor/PWWP/MBT"/>
    <property type="match status" value="1"/>
</dbReference>
<feature type="region of interest" description="Disordered" evidence="2">
    <location>
        <begin position="1038"/>
        <end position="1063"/>
    </location>
</feature>
<feature type="region of interest" description="Disordered" evidence="2">
    <location>
        <begin position="808"/>
        <end position="841"/>
    </location>
</feature>
<feature type="compositionally biased region" description="Basic residues" evidence="2">
    <location>
        <begin position="263"/>
        <end position="274"/>
    </location>
</feature>
<dbReference type="Gene3D" id="1.25.40.90">
    <property type="match status" value="1"/>
</dbReference>
<evidence type="ECO:0000259" key="4">
    <source>
        <dbReference type="PROSITE" id="PS51391"/>
    </source>
</evidence>
<dbReference type="PANTHER" id="PTHR12550:SF49">
    <property type="entry name" value="PROTEIN HUA2-LIKE 2-RELATED"/>
    <property type="match status" value="1"/>
</dbReference>
<evidence type="ECO:0000256" key="1">
    <source>
        <dbReference type="ARBA" id="ARBA00022664"/>
    </source>
</evidence>
<feature type="region of interest" description="Disordered" evidence="2">
    <location>
        <begin position="1125"/>
        <end position="1320"/>
    </location>
</feature>
<dbReference type="Pfam" id="PF04818">
    <property type="entry name" value="CID"/>
    <property type="match status" value="1"/>
</dbReference>